<dbReference type="EMBL" id="JBHUDG010000044">
    <property type="protein sequence ID" value="MFD1631247.1"/>
    <property type="molecule type" value="Genomic_DNA"/>
</dbReference>
<feature type="chain" id="PRO_5047423059" evidence="1">
    <location>
        <begin position="20"/>
        <end position="723"/>
    </location>
</feature>
<reference evidence="3" key="1">
    <citation type="journal article" date="2019" name="Int. J. Syst. Evol. Microbiol.">
        <title>The Global Catalogue of Microorganisms (GCM) 10K type strain sequencing project: providing services to taxonomists for standard genome sequencing and annotation.</title>
        <authorList>
            <consortium name="The Broad Institute Genomics Platform"/>
            <consortium name="The Broad Institute Genome Sequencing Center for Infectious Disease"/>
            <person name="Wu L."/>
            <person name="Ma J."/>
        </authorList>
    </citation>
    <scope>NUCLEOTIDE SEQUENCE [LARGE SCALE GENOMIC DNA]</scope>
    <source>
        <strain evidence="3">CCUG 53762</strain>
    </source>
</reference>
<dbReference type="RefSeq" id="WP_379663616.1">
    <property type="nucleotide sequence ID" value="NZ_JBHUDG010000044.1"/>
</dbReference>
<protein>
    <submittedName>
        <fullName evidence="2">Gliding motility-associated C-terminal domain-containing protein</fullName>
    </submittedName>
</protein>
<evidence type="ECO:0000256" key="1">
    <source>
        <dbReference type="SAM" id="SignalP"/>
    </source>
</evidence>
<keyword evidence="1" id="KW-0732">Signal</keyword>
<feature type="signal peptide" evidence="1">
    <location>
        <begin position="1"/>
        <end position="19"/>
    </location>
</feature>
<evidence type="ECO:0000313" key="2">
    <source>
        <dbReference type="EMBL" id="MFD1631247.1"/>
    </source>
</evidence>
<keyword evidence="3" id="KW-1185">Reference proteome</keyword>
<evidence type="ECO:0000313" key="3">
    <source>
        <dbReference type="Proteomes" id="UP001597118"/>
    </source>
</evidence>
<dbReference type="InterPro" id="IPR026341">
    <property type="entry name" value="T9SS_type_B"/>
</dbReference>
<gene>
    <name evidence="2" type="ORF">ACFSAH_15325</name>
</gene>
<name>A0ABW4IGW3_9SPHI</name>
<sequence length="723" mass="76127">MGKFYLFIIACFSFLPSFGQCPVINGAMVNSCAQGGGEGINEFVVFTTTVQAPVSAYTLYYGSNNPATQSPSGKLPGTNTTTKNGTGSFVTTNGCNFIQVSNSTTIIPANSTVIFIPADFDQQYDVTGICNGSLYVVYINRSASGSTWNAGGVLANTPSTKRYLQITNGASTTCTSGVRTYSYQWPGNDDGNSVWWSSDGSEKYINNGCGSIIPPVEAVSVAPIDPSPFCMGVNNVQVAYTAQGNPDRYSLVWDAAALAAGFSNVVNGTLTGGNITVTVPVMAAEGTYKVNLTVSKSTGGTYSPVKTVTLTIKGIPNVVITNPVSVCSPSTIDLTDPSITVGSSSGLTFNYYTDILATNLLSNPTQVNTSGTYYIKATNAGGCFVIKPVEVKINNLPDLVITHPVSVCLPSVVDLTGSAVTAGSSSGLTLNYYTDILGTSLLSNPTQINVSGTYYIKATNAGGCSVIKPVEVKVNKLPNAPLISGNHEMCLGTTTLLNASVAGGIWSSSNNTIATVDALGNLLAMKEGQTDILYTIIAACGSVSSVPFSVVINTLALPGQIKGTGQLKLGEQGVLSVDRTGGTWQSNNPAVVTVDQNGKIMGIKEGESEITYLENTSCGLVKTGPFNLRVIFTNDLFIPNAFTPNGDGRNDKFIVYGTSVNKMELFVFNQWGELVYETEDMSQGWDGTYKNEKQPAGVYVYTAKITMKNGEQLVRKGAVNLIR</sequence>
<accession>A0ABW4IGW3</accession>
<dbReference type="Gene3D" id="2.60.40.1080">
    <property type="match status" value="2"/>
</dbReference>
<comment type="caution">
    <text evidence="2">The sequence shown here is derived from an EMBL/GenBank/DDBJ whole genome shotgun (WGS) entry which is preliminary data.</text>
</comment>
<proteinExistence type="predicted"/>
<organism evidence="2 3">
    <name type="scientific">Pseudopedobacter beijingensis</name>
    <dbReference type="NCBI Taxonomy" id="1207056"/>
    <lineage>
        <taxon>Bacteria</taxon>
        <taxon>Pseudomonadati</taxon>
        <taxon>Bacteroidota</taxon>
        <taxon>Sphingobacteriia</taxon>
        <taxon>Sphingobacteriales</taxon>
        <taxon>Sphingobacteriaceae</taxon>
        <taxon>Pseudopedobacter</taxon>
    </lineage>
</organism>
<dbReference type="SUPFAM" id="SSF49373">
    <property type="entry name" value="Invasin/intimin cell-adhesion fragments"/>
    <property type="match status" value="2"/>
</dbReference>
<dbReference type="NCBIfam" id="TIGR04131">
    <property type="entry name" value="Bac_Flav_CTERM"/>
    <property type="match status" value="1"/>
</dbReference>
<dbReference type="Pfam" id="PF13585">
    <property type="entry name" value="CHU_C"/>
    <property type="match status" value="1"/>
</dbReference>
<dbReference type="Proteomes" id="UP001597118">
    <property type="component" value="Unassembled WGS sequence"/>
</dbReference>
<dbReference type="InterPro" id="IPR008964">
    <property type="entry name" value="Invasin/intimin_cell_adhesion"/>
</dbReference>